<accession>A0A552VCT3</accession>
<dbReference type="AlphaFoldDB" id="A0A552VCT3"/>
<reference evidence="5 6" key="1">
    <citation type="submission" date="2019-07" db="EMBL/GenBank/DDBJ databases">
        <title>Criibacterium bergeronii gen. nov., sp. nov. isolated from human clinical samples.</title>
        <authorList>
            <person name="Maheux A.F."/>
            <person name="Boudreau D.K."/>
            <person name="Berube E."/>
            <person name="Brodeur S."/>
            <person name="Bernard K.A."/>
            <person name="Abed J.Y."/>
            <person name="Ducrey E."/>
            <person name="Guay E.F."/>
            <person name="Raymond F."/>
            <person name="Corbeil J."/>
            <person name="Domingo M.-C."/>
            <person name="Roy P.H."/>
            <person name="Boissinot M."/>
            <person name="Tocheva E.I."/>
            <person name="Omar R.F."/>
        </authorList>
    </citation>
    <scope>NUCLEOTIDE SEQUENCE [LARGE SCALE GENOMIC DNA]</scope>
    <source>
        <strain evidence="5 6">CCRI-24246</strain>
    </source>
</reference>
<evidence type="ECO:0000313" key="6">
    <source>
        <dbReference type="Proteomes" id="UP000319424"/>
    </source>
</evidence>
<evidence type="ECO:0000259" key="4">
    <source>
        <dbReference type="Pfam" id="PF01420"/>
    </source>
</evidence>
<keyword evidence="3" id="KW-0238">DNA-binding</keyword>
<sequence>MTSLGMISKVITKGTTPRGGNVSYTSSGIGFLRAENILGYDKLNLDNLKYVDDKTHTGFLKRSILESNDILITIAGTLGRTAIVTESALPLNTNQAVALIRLVTTKFVNIKYLIYAINSSKIKKDLLHQEVAMAIPNLSLENIYDCKIPLPPIEEQNRISEVIDKIFVVLDIIEQSLN</sequence>
<gene>
    <name evidence="5" type="ORF">FL857_02125</name>
</gene>
<feature type="domain" description="Type I restriction modification DNA specificity" evidence="4">
    <location>
        <begin position="56"/>
        <end position="177"/>
    </location>
</feature>
<evidence type="ECO:0000256" key="3">
    <source>
        <dbReference type="ARBA" id="ARBA00023125"/>
    </source>
</evidence>
<dbReference type="SUPFAM" id="SSF116734">
    <property type="entry name" value="DNA methylase specificity domain"/>
    <property type="match status" value="1"/>
</dbReference>
<dbReference type="InterPro" id="IPR052021">
    <property type="entry name" value="Type-I_RS_S_subunit"/>
</dbReference>
<evidence type="ECO:0000256" key="2">
    <source>
        <dbReference type="ARBA" id="ARBA00022747"/>
    </source>
</evidence>
<protein>
    <recommendedName>
        <fullName evidence="4">Type I restriction modification DNA specificity domain-containing protein</fullName>
    </recommendedName>
</protein>
<dbReference type="PANTHER" id="PTHR30408:SF12">
    <property type="entry name" value="TYPE I RESTRICTION ENZYME MJAVIII SPECIFICITY SUBUNIT"/>
    <property type="match status" value="1"/>
</dbReference>
<evidence type="ECO:0000256" key="1">
    <source>
        <dbReference type="ARBA" id="ARBA00010923"/>
    </source>
</evidence>
<name>A0A552VCT3_9FIRM</name>
<dbReference type="RefSeq" id="WP_144015556.1">
    <property type="nucleotide sequence ID" value="NZ_VJXW01000002.1"/>
</dbReference>
<dbReference type="EMBL" id="VJXW01000002">
    <property type="protein sequence ID" value="TRW28281.1"/>
    <property type="molecule type" value="Genomic_DNA"/>
</dbReference>
<comment type="caution">
    <text evidence="5">The sequence shown here is derived from an EMBL/GenBank/DDBJ whole genome shotgun (WGS) entry which is preliminary data.</text>
</comment>
<dbReference type="InterPro" id="IPR044946">
    <property type="entry name" value="Restrct_endonuc_typeI_TRD_sf"/>
</dbReference>
<organism evidence="5 6">
    <name type="scientific">Criibacterium bergeronii</name>
    <dbReference type="NCBI Taxonomy" id="1871336"/>
    <lineage>
        <taxon>Bacteria</taxon>
        <taxon>Bacillati</taxon>
        <taxon>Bacillota</taxon>
        <taxon>Clostridia</taxon>
        <taxon>Peptostreptococcales</taxon>
        <taxon>Filifactoraceae</taxon>
        <taxon>Criibacterium</taxon>
    </lineage>
</organism>
<evidence type="ECO:0000313" key="5">
    <source>
        <dbReference type="EMBL" id="TRW28281.1"/>
    </source>
</evidence>
<dbReference type="Proteomes" id="UP000319424">
    <property type="component" value="Unassembled WGS sequence"/>
</dbReference>
<dbReference type="CDD" id="cd17246">
    <property type="entry name" value="RMtype1_S_SonII-TRD2-CR2_like"/>
    <property type="match status" value="1"/>
</dbReference>
<dbReference type="PANTHER" id="PTHR30408">
    <property type="entry name" value="TYPE-1 RESTRICTION ENZYME ECOKI SPECIFICITY PROTEIN"/>
    <property type="match status" value="1"/>
</dbReference>
<dbReference type="Gene3D" id="3.90.220.20">
    <property type="entry name" value="DNA methylase specificity domains"/>
    <property type="match status" value="1"/>
</dbReference>
<comment type="similarity">
    <text evidence="1">Belongs to the type-I restriction system S methylase family.</text>
</comment>
<dbReference type="GO" id="GO:0003677">
    <property type="term" value="F:DNA binding"/>
    <property type="evidence" value="ECO:0007669"/>
    <property type="project" value="UniProtKB-KW"/>
</dbReference>
<dbReference type="Pfam" id="PF01420">
    <property type="entry name" value="Methylase_S"/>
    <property type="match status" value="1"/>
</dbReference>
<dbReference type="OrthoDB" id="9795776at2"/>
<keyword evidence="2" id="KW-0680">Restriction system</keyword>
<proteinExistence type="inferred from homology"/>
<dbReference type="GO" id="GO:0009307">
    <property type="term" value="P:DNA restriction-modification system"/>
    <property type="evidence" value="ECO:0007669"/>
    <property type="project" value="UniProtKB-KW"/>
</dbReference>
<dbReference type="InterPro" id="IPR000055">
    <property type="entry name" value="Restrct_endonuc_typeI_TRD"/>
</dbReference>